<dbReference type="PROSITE" id="PS50893">
    <property type="entry name" value="ABC_TRANSPORTER_2"/>
    <property type="match status" value="1"/>
</dbReference>
<dbReference type="SMART" id="SM00382">
    <property type="entry name" value="AAA"/>
    <property type="match status" value="1"/>
</dbReference>
<evidence type="ECO:0000259" key="5">
    <source>
        <dbReference type="PROSITE" id="PS50893"/>
    </source>
</evidence>
<evidence type="ECO:0000256" key="4">
    <source>
        <dbReference type="ARBA" id="ARBA00022840"/>
    </source>
</evidence>
<evidence type="ECO:0000313" key="7">
    <source>
        <dbReference type="Proteomes" id="UP001163550"/>
    </source>
</evidence>
<dbReference type="PANTHER" id="PTHR43776:SF7">
    <property type="entry name" value="D,D-DIPEPTIDE TRANSPORT ATP-BINDING PROTEIN DDPF-RELATED"/>
    <property type="match status" value="1"/>
</dbReference>
<gene>
    <name evidence="6" type="ORF">LNN31_17280</name>
</gene>
<dbReference type="Pfam" id="PF00005">
    <property type="entry name" value="ABC_tran"/>
    <property type="match status" value="1"/>
</dbReference>
<reference evidence="6" key="1">
    <citation type="submission" date="2021-11" db="EMBL/GenBank/DDBJ databases">
        <title>Isoprene-degrading acetogen.</title>
        <authorList>
            <person name="Yang Y."/>
            <person name="Jin H."/>
            <person name="Yan J."/>
        </authorList>
    </citation>
    <scope>NUCLEOTIDE SEQUENCE</scope>
    <source>
        <strain evidence="6">Berkeley</strain>
    </source>
</reference>
<comment type="similarity">
    <text evidence="1">Belongs to the ABC transporter superfamily.</text>
</comment>
<dbReference type="Proteomes" id="UP001163550">
    <property type="component" value="Chromosome"/>
</dbReference>
<keyword evidence="3" id="KW-0547">Nucleotide-binding</keyword>
<dbReference type="InterPro" id="IPR003439">
    <property type="entry name" value="ABC_transporter-like_ATP-bd"/>
</dbReference>
<feature type="domain" description="ABC transporter" evidence="5">
    <location>
        <begin position="2"/>
        <end position="250"/>
    </location>
</feature>
<accession>A0ABY6HDB4</accession>
<dbReference type="RefSeq" id="WP_228878406.1">
    <property type="nucleotide sequence ID" value="NZ_CABIIK010000005.1"/>
</dbReference>
<dbReference type="Gene3D" id="3.40.50.300">
    <property type="entry name" value="P-loop containing nucleotide triphosphate hydrolases"/>
    <property type="match status" value="1"/>
</dbReference>
<dbReference type="PANTHER" id="PTHR43776">
    <property type="entry name" value="TRANSPORT ATP-BINDING PROTEIN"/>
    <property type="match status" value="1"/>
</dbReference>
<protein>
    <submittedName>
        <fullName evidence="6">Dipeptide/oligopeptide/nickel ABC transporter ATP-binding protein</fullName>
    </submittedName>
</protein>
<evidence type="ECO:0000256" key="3">
    <source>
        <dbReference type="ARBA" id="ARBA00022741"/>
    </source>
</evidence>
<organism evidence="6 7">
    <name type="scientific">Acetobacterium wieringae</name>
    <dbReference type="NCBI Taxonomy" id="52694"/>
    <lineage>
        <taxon>Bacteria</taxon>
        <taxon>Bacillati</taxon>
        <taxon>Bacillota</taxon>
        <taxon>Clostridia</taxon>
        <taxon>Eubacteriales</taxon>
        <taxon>Eubacteriaceae</taxon>
        <taxon>Acetobacterium</taxon>
    </lineage>
</organism>
<dbReference type="InterPro" id="IPR050319">
    <property type="entry name" value="ABC_transp_ATP-bind"/>
</dbReference>
<sequence length="269" mass="30121">MIELVDVSKSYRKNIFGGQRTEIVKDVSFRIQAGETLGLIGASGCGKTTLAKIATRLIKPTTGQIKFDGADITTIKEADMRKKRQHVQIMFQNPESALNPRIKIYDSIAEIMRIHKIHQKNSSEERKKVKELIEIVGLQEEHLLRYPGELSGGQVQRAVLARVLSIDPKFIVADEPTSMLDVSVQAQILKILKTAQKEYHFACLFISHNIGVVKAVSDRIAVMNEGVILESGVTDEVIDSPKTEFTKALMNNYYSDFYVELDEVGKQVS</sequence>
<dbReference type="InterPro" id="IPR003593">
    <property type="entry name" value="AAA+_ATPase"/>
</dbReference>
<dbReference type="EMBL" id="CP087994">
    <property type="protein sequence ID" value="UYO62513.1"/>
    <property type="molecule type" value="Genomic_DNA"/>
</dbReference>
<keyword evidence="7" id="KW-1185">Reference proteome</keyword>
<evidence type="ECO:0000256" key="1">
    <source>
        <dbReference type="ARBA" id="ARBA00005417"/>
    </source>
</evidence>
<dbReference type="SUPFAM" id="SSF52540">
    <property type="entry name" value="P-loop containing nucleoside triphosphate hydrolases"/>
    <property type="match status" value="1"/>
</dbReference>
<proteinExistence type="inferred from homology"/>
<keyword evidence="2" id="KW-0813">Transport</keyword>
<dbReference type="InterPro" id="IPR027417">
    <property type="entry name" value="P-loop_NTPase"/>
</dbReference>
<dbReference type="CDD" id="cd03257">
    <property type="entry name" value="ABC_NikE_OppD_transporters"/>
    <property type="match status" value="1"/>
</dbReference>
<keyword evidence="4 6" id="KW-0067">ATP-binding</keyword>
<evidence type="ECO:0000256" key="2">
    <source>
        <dbReference type="ARBA" id="ARBA00022448"/>
    </source>
</evidence>
<evidence type="ECO:0000313" key="6">
    <source>
        <dbReference type="EMBL" id="UYO62513.1"/>
    </source>
</evidence>
<name>A0ABY6HDB4_9FIRM</name>
<dbReference type="GO" id="GO:0005524">
    <property type="term" value="F:ATP binding"/>
    <property type="evidence" value="ECO:0007669"/>
    <property type="project" value="UniProtKB-KW"/>
</dbReference>